<dbReference type="Proteomes" id="UP000011885">
    <property type="component" value="Unassembled WGS sequence"/>
</dbReference>
<comment type="caution">
    <text evidence="1">The sequence shown here is derived from an EMBL/GenBank/DDBJ whole genome shotgun (WGS) entry which is preliminary data.</text>
</comment>
<sequence>MFIGLESRQFCTGIAICTTGSVFRFAGHKSISSATRVSTGIRVVLKT</sequence>
<accession>M5UGM3</accession>
<keyword evidence="2" id="KW-1185">Reference proteome</keyword>
<reference evidence="1 2" key="1">
    <citation type="journal article" date="2013" name="Mar. Genomics">
        <title>Expression of sulfatases in Rhodopirellula baltica and the diversity of sulfatases in the genus Rhodopirellula.</title>
        <authorList>
            <person name="Wegner C.E."/>
            <person name="Richter-Heitmann T."/>
            <person name="Klindworth A."/>
            <person name="Klockow C."/>
            <person name="Richter M."/>
            <person name="Achstetter T."/>
            <person name="Glockner F.O."/>
            <person name="Harder J."/>
        </authorList>
    </citation>
    <scope>NUCLEOTIDE SEQUENCE [LARGE SCALE GENOMIC DNA]</scope>
    <source>
        <strain evidence="1 2">SM41</strain>
    </source>
</reference>
<dbReference type="AlphaFoldDB" id="M5UGM3"/>
<proteinExistence type="predicted"/>
<gene>
    <name evidence="1" type="ORF">RSSM_03487</name>
</gene>
<organism evidence="1 2">
    <name type="scientific">Rhodopirellula sallentina SM41</name>
    <dbReference type="NCBI Taxonomy" id="1263870"/>
    <lineage>
        <taxon>Bacteria</taxon>
        <taxon>Pseudomonadati</taxon>
        <taxon>Planctomycetota</taxon>
        <taxon>Planctomycetia</taxon>
        <taxon>Pirellulales</taxon>
        <taxon>Pirellulaceae</taxon>
        <taxon>Rhodopirellula</taxon>
    </lineage>
</organism>
<dbReference type="EMBL" id="ANOH01000228">
    <property type="protein sequence ID" value="EMI55163.1"/>
    <property type="molecule type" value="Genomic_DNA"/>
</dbReference>
<protein>
    <submittedName>
        <fullName evidence="1">Uncharacterized protein</fullName>
    </submittedName>
</protein>
<evidence type="ECO:0000313" key="1">
    <source>
        <dbReference type="EMBL" id="EMI55163.1"/>
    </source>
</evidence>
<name>M5UGM3_9BACT</name>
<dbReference type="PATRIC" id="fig|1263870.3.peg.3710"/>
<evidence type="ECO:0000313" key="2">
    <source>
        <dbReference type="Proteomes" id="UP000011885"/>
    </source>
</evidence>